<name>A0A834C6L1_ORYME</name>
<evidence type="ECO:0000313" key="1">
    <source>
        <dbReference type="EMBL" id="KAF6720821.1"/>
    </source>
</evidence>
<dbReference type="AlphaFoldDB" id="A0A834C6L1"/>
<dbReference type="EMBL" id="WKFB01000511">
    <property type="protein sequence ID" value="KAF6720821.1"/>
    <property type="molecule type" value="Genomic_DNA"/>
</dbReference>
<reference evidence="1" key="1">
    <citation type="journal article" name="BMC Genomics">
        <title>Long-read sequencing and de novo genome assembly of marine medaka (Oryzias melastigma).</title>
        <authorList>
            <person name="Liang P."/>
            <person name="Saqib H.S.A."/>
            <person name="Ni X."/>
            <person name="Shen Y."/>
        </authorList>
    </citation>
    <scope>NUCLEOTIDE SEQUENCE</scope>
    <source>
        <strain evidence="1">Bigg-433</strain>
    </source>
</reference>
<dbReference type="Proteomes" id="UP000646548">
    <property type="component" value="Unassembled WGS sequence"/>
</dbReference>
<evidence type="ECO:0000313" key="2">
    <source>
        <dbReference type="Proteomes" id="UP000646548"/>
    </source>
</evidence>
<sequence>MQFWEINVCCSSCLFVPQTKSDAGIASSCVLRSCHALPPTAGTSVFSQTSHFGQFGVEGRENFGGKIKIYQQKADTKNLPYFTFLSSANPQRSKTSNPFYLQLKRLKITPNSVPFSAKLGGGST</sequence>
<accession>A0A834C6L1</accession>
<organism evidence="1 2">
    <name type="scientific">Oryzias melastigma</name>
    <name type="common">Marine medaka</name>
    <dbReference type="NCBI Taxonomy" id="30732"/>
    <lineage>
        <taxon>Eukaryota</taxon>
        <taxon>Metazoa</taxon>
        <taxon>Chordata</taxon>
        <taxon>Craniata</taxon>
        <taxon>Vertebrata</taxon>
        <taxon>Euteleostomi</taxon>
        <taxon>Actinopterygii</taxon>
        <taxon>Neopterygii</taxon>
        <taxon>Teleostei</taxon>
        <taxon>Neoteleostei</taxon>
        <taxon>Acanthomorphata</taxon>
        <taxon>Ovalentaria</taxon>
        <taxon>Atherinomorphae</taxon>
        <taxon>Beloniformes</taxon>
        <taxon>Adrianichthyidae</taxon>
        <taxon>Oryziinae</taxon>
        <taxon>Oryzias</taxon>
    </lineage>
</organism>
<proteinExistence type="predicted"/>
<comment type="caution">
    <text evidence="1">The sequence shown here is derived from an EMBL/GenBank/DDBJ whole genome shotgun (WGS) entry which is preliminary data.</text>
</comment>
<protein>
    <submittedName>
        <fullName evidence="1">Uncharacterized protein</fullName>
    </submittedName>
</protein>
<gene>
    <name evidence="1" type="ORF">FQA47_010891</name>
</gene>